<comment type="catalytic activity">
    <reaction evidence="12">
        <text>Preferential cleavage: (Ac)2-L-Lys-D-Ala-|-D-Ala. Also transpeptidation of peptidyl-alanyl moieties that are N-acyl substituents of D-alanine.</text>
        <dbReference type="EC" id="3.4.16.4"/>
    </reaction>
</comment>
<evidence type="ECO:0000256" key="6">
    <source>
        <dbReference type="ARBA" id="ARBA00022670"/>
    </source>
</evidence>
<keyword evidence="5 17" id="KW-0121">Carboxypeptidase</keyword>
<dbReference type="InterPro" id="IPR015956">
    <property type="entry name" value="Peniciliin-bd_prot_C_sf"/>
</dbReference>
<evidence type="ECO:0000256" key="13">
    <source>
        <dbReference type="PIRSR" id="PIRSR618044-1"/>
    </source>
</evidence>
<dbReference type="EMBL" id="CP018191">
    <property type="protein sequence ID" value="APH54351.1"/>
    <property type="molecule type" value="Genomic_DNA"/>
</dbReference>
<organism evidence="17 18">
    <name type="scientific">Granulibacter bethesdensis</name>
    <dbReference type="NCBI Taxonomy" id="364410"/>
    <lineage>
        <taxon>Bacteria</taxon>
        <taxon>Pseudomonadati</taxon>
        <taxon>Pseudomonadota</taxon>
        <taxon>Alphaproteobacteria</taxon>
        <taxon>Acetobacterales</taxon>
        <taxon>Acetobacteraceae</taxon>
        <taxon>Granulibacter</taxon>
    </lineage>
</organism>
<evidence type="ECO:0000256" key="2">
    <source>
        <dbReference type="ARBA" id="ARBA00004752"/>
    </source>
</evidence>
<feature type="active site" description="Proton acceptor" evidence="13">
    <location>
        <position position="103"/>
    </location>
</feature>
<dbReference type="SUPFAM" id="SSF56601">
    <property type="entry name" value="beta-lactamase/transpeptidase-like"/>
    <property type="match status" value="1"/>
</dbReference>
<dbReference type="InterPro" id="IPR018044">
    <property type="entry name" value="Peptidase_S11"/>
</dbReference>
<dbReference type="InterPro" id="IPR012338">
    <property type="entry name" value="Beta-lactam/transpept-like"/>
</dbReference>
<dbReference type="SMART" id="SM00936">
    <property type="entry name" value="PBP5_C"/>
    <property type="match status" value="1"/>
</dbReference>
<dbReference type="Pfam" id="PF07943">
    <property type="entry name" value="PBP5_C"/>
    <property type="match status" value="1"/>
</dbReference>
<protein>
    <recommendedName>
        <fullName evidence="4">serine-type D-Ala-D-Ala carboxypeptidase</fullName>
        <ecNumber evidence="4">3.4.16.4</ecNumber>
    </recommendedName>
</protein>
<evidence type="ECO:0000256" key="4">
    <source>
        <dbReference type="ARBA" id="ARBA00012448"/>
    </source>
</evidence>
<keyword evidence="11" id="KW-0961">Cell wall biogenesis/degradation</keyword>
<dbReference type="PANTHER" id="PTHR21581">
    <property type="entry name" value="D-ALANYL-D-ALANINE CARBOXYPEPTIDASE"/>
    <property type="match status" value="1"/>
</dbReference>
<dbReference type="InterPro" id="IPR001967">
    <property type="entry name" value="Peptidase_S11_N"/>
</dbReference>
<keyword evidence="6" id="KW-0645">Protease</keyword>
<dbReference type="GO" id="GO:0009002">
    <property type="term" value="F:serine-type D-Ala-D-Ala carboxypeptidase activity"/>
    <property type="evidence" value="ECO:0007669"/>
    <property type="project" value="UniProtKB-EC"/>
</dbReference>
<dbReference type="Gene3D" id="3.40.710.10">
    <property type="entry name" value="DD-peptidase/beta-lactamase superfamily"/>
    <property type="match status" value="1"/>
</dbReference>
<evidence type="ECO:0000256" key="10">
    <source>
        <dbReference type="ARBA" id="ARBA00022984"/>
    </source>
</evidence>
<dbReference type="InterPro" id="IPR037167">
    <property type="entry name" value="Peptidase_S11_C_sf"/>
</dbReference>
<dbReference type="GO" id="GO:0006508">
    <property type="term" value="P:proteolysis"/>
    <property type="evidence" value="ECO:0007669"/>
    <property type="project" value="UniProtKB-KW"/>
</dbReference>
<dbReference type="InterPro" id="IPR012907">
    <property type="entry name" value="Peptidase_S11_C"/>
</dbReference>
<evidence type="ECO:0000259" key="16">
    <source>
        <dbReference type="SMART" id="SM00936"/>
    </source>
</evidence>
<keyword evidence="7" id="KW-0732">Signal</keyword>
<evidence type="ECO:0000256" key="14">
    <source>
        <dbReference type="PIRSR" id="PIRSR618044-2"/>
    </source>
</evidence>
<dbReference type="GO" id="GO:0009252">
    <property type="term" value="P:peptidoglycan biosynthetic process"/>
    <property type="evidence" value="ECO:0007669"/>
    <property type="project" value="UniProtKB-KW"/>
</dbReference>
<evidence type="ECO:0000256" key="5">
    <source>
        <dbReference type="ARBA" id="ARBA00022645"/>
    </source>
</evidence>
<evidence type="ECO:0000256" key="9">
    <source>
        <dbReference type="ARBA" id="ARBA00022960"/>
    </source>
</evidence>
<evidence type="ECO:0000256" key="8">
    <source>
        <dbReference type="ARBA" id="ARBA00022801"/>
    </source>
</evidence>
<dbReference type="PANTHER" id="PTHR21581:SF6">
    <property type="entry name" value="TRAFFICKING PROTEIN PARTICLE COMPLEX SUBUNIT 12"/>
    <property type="match status" value="1"/>
</dbReference>
<evidence type="ECO:0000256" key="1">
    <source>
        <dbReference type="ARBA" id="ARBA00003217"/>
    </source>
</evidence>
<proteinExistence type="inferred from homology"/>
<feature type="active site" description="Acyl-ester intermediate" evidence="13">
    <location>
        <position position="100"/>
    </location>
</feature>
<evidence type="ECO:0000313" key="18">
    <source>
        <dbReference type="Proteomes" id="UP000182373"/>
    </source>
</evidence>
<evidence type="ECO:0000313" key="17">
    <source>
        <dbReference type="EMBL" id="APH54351.1"/>
    </source>
</evidence>
<dbReference type="Gene3D" id="2.60.410.10">
    <property type="entry name" value="D-Ala-D-Ala carboxypeptidase, C-terminal domain"/>
    <property type="match status" value="1"/>
</dbReference>
<keyword evidence="10" id="KW-0573">Peptidoglycan synthesis</keyword>
<evidence type="ECO:0000256" key="11">
    <source>
        <dbReference type="ARBA" id="ARBA00023316"/>
    </source>
</evidence>
<dbReference type="Proteomes" id="UP000182373">
    <property type="component" value="Chromosome"/>
</dbReference>
<accession>A0AAC9P8A1</accession>
<feature type="binding site" evidence="14">
    <location>
        <position position="261"/>
    </location>
    <ligand>
        <name>substrate</name>
    </ligand>
</feature>
<evidence type="ECO:0000256" key="15">
    <source>
        <dbReference type="RuleBase" id="RU004016"/>
    </source>
</evidence>
<name>A0AAC9P8A1_9PROT</name>
<keyword evidence="8 17" id="KW-0378">Hydrolase</keyword>
<keyword evidence="9" id="KW-0133">Cell shape</keyword>
<dbReference type="RefSeq" id="WP_072572406.1">
    <property type="nucleotide sequence ID" value="NZ_CP018191.1"/>
</dbReference>
<comment type="similarity">
    <text evidence="3 15">Belongs to the peptidase S11 family.</text>
</comment>
<dbReference type="EC" id="3.4.16.4" evidence="4"/>
<dbReference type="AlphaFoldDB" id="A0AAC9P8A1"/>
<dbReference type="PRINTS" id="PR00725">
    <property type="entry name" value="DADACBPTASE1"/>
</dbReference>
<dbReference type="GO" id="GO:0008360">
    <property type="term" value="P:regulation of cell shape"/>
    <property type="evidence" value="ECO:0007669"/>
    <property type="project" value="UniProtKB-KW"/>
</dbReference>
<sequence length="419" mass="45047">MPDVSSYPDLSRRAILGGFAGAAVMAGSVAEGWARGKAGTTHRKKDAAKVAEAAAEPQGSPANTPFGPYDTVAKWAIVVDFNTGATLLDKEADVQMPPSSMTKLMTAYIVYGELKAGKLQLDQMLPVSEKAWRLQGSKMFVPYPGSVKVEDLIRGMIVDSGNDACIVLAEGIAGSEQQFVDLMNQKAKLLGLTNSNFENCTGMPSANHHMSVRDIATLARRIIQDFPEYYHFDSEKTFKYNNIEQQNRNPLVQKGIADGLKTGHTDAGGYGVCASAERNKRRVILVVNGLTTSHQRASESERLLEWAFSQFENVTLFTVGDTIDSAPVYLGTSKTVPLVGGKDLVVTMPRQWQKKAKISISYDAPVRAPVTKGAELGTLTISGDGVPNLTVPLLAGADVPRLGLPSRAMAVLTHYVTGS</sequence>
<dbReference type="SUPFAM" id="SSF69189">
    <property type="entry name" value="Penicillin-binding protein associated domain"/>
    <property type="match status" value="1"/>
</dbReference>
<gene>
    <name evidence="17" type="ORF">GbCGDNIH9_1072</name>
</gene>
<evidence type="ECO:0000256" key="12">
    <source>
        <dbReference type="ARBA" id="ARBA00034000"/>
    </source>
</evidence>
<evidence type="ECO:0000256" key="3">
    <source>
        <dbReference type="ARBA" id="ARBA00007164"/>
    </source>
</evidence>
<dbReference type="GO" id="GO:0071555">
    <property type="term" value="P:cell wall organization"/>
    <property type="evidence" value="ECO:0007669"/>
    <property type="project" value="UniProtKB-KW"/>
</dbReference>
<reference evidence="18" key="1">
    <citation type="submission" date="2016-11" db="EMBL/GenBank/DDBJ databases">
        <title>Comparative genomic and phenotypic analysis of Granulibacter bethesdensis clinical isolates from patients with chronic granulomatous disease.</title>
        <authorList>
            <person name="Zarember K.A."/>
            <person name="Porcella S.F."/>
            <person name="Chu J."/>
            <person name="Ding L."/>
            <person name="Dahlstrom E."/>
            <person name="Barbian K."/>
            <person name="Martens C."/>
            <person name="Sykora L."/>
            <person name="Kramer S."/>
            <person name="Pettinato A.M."/>
            <person name="Hong H."/>
            <person name="Wald G."/>
            <person name="Berg L.J."/>
            <person name="Rogge L.S."/>
            <person name="Greenberg D.E."/>
            <person name="Falcone E.L."/>
            <person name="Neves J.F."/>
            <person name="Simoes M.J."/>
            <person name="Casal M."/>
            <person name="Rodriguez-Lopez F.C."/>
            <person name="Zelazny A."/>
            <person name="Gallin J.I."/>
            <person name="Holland S.M."/>
        </authorList>
    </citation>
    <scope>NUCLEOTIDE SEQUENCE [LARGE SCALE GENOMIC DNA]</scope>
    <source>
        <strain evidence="18">NIH9.1</strain>
    </source>
</reference>
<evidence type="ECO:0000256" key="7">
    <source>
        <dbReference type="ARBA" id="ARBA00022729"/>
    </source>
</evidence>
<feature type="domain" description="Peptidase S11 D-Ala-D-Ala carboxypeptidase A C-terminal" evidence="16">
    <location>
        <begin position="311"/>
        <end position="401"/>
    </location>
</feature>
<feature type="active site" evidence="13">
    <location>
        <position position="160"/>
    </location>
</feature>
<dbReference type="Pfam" id="PF00768">
    <property type="entry name" value="Peptidase_S11"/>
    <property type="match status" value="1"/>
</dbReference>
<comment type="pathway">
    <text evidence="2">Cell wall biogenesis; peptidoglycan biosynthesis.</text>
</comment>
<comment type="function">
    <text evidence="1">Removes C-terminal D-alanyl residues from sugar-peptide cell wall precursors.</text>
</comment>